<proteinExistence type="inferred from homology"/>
<feature type="repeat" description="PPR" evidence="3">
    <location>
        <begin position="87"/>
        <end position="121"/>
    </location>
</feature>
<dbReference type="Proteomes" id="UP000028999">
    <property type="component" value="Unassembled WGS sequence"/>
</dbReference>
<dbReference type="NCBIfam" id="TIGR00756">
    <property type="entry name" value="PPR"/>
    <property type="match status" value="2"/>
</dbReference>
<keyword evidence="2" id="KW-0677">Repeat</keyword>
<dbReference type="Pfam" id="PF13041">
    <property type="entry name" value="PPR_2"/>
    <property type="match status" value="1"/>
</dbReference>
<organism evidence="4 5">
    <name type="scientific">Brassica napus</name>
    <name type="common">Rape</name>
    <dbReference type="NCBI Taxonomy" id="3708"/>
    <lineage>
        <taxon>Eukaryota</taxon>
        <taxon>Viridiplantae</taxon>
        <taxon>Streptophyta</taxon>
        <taxon>Embryophyta</taxon>
        <taxon>Tracheophyta</taxon>
        <taxon>Spermatophyta</taxon>
        <taxon>Magnoliopsida</taxon>
        <taxon>eudicotyledons</taxon>
        <taxon>Gunneridae</taxon>
        <taxon>Pentapetalae</taxon>
        <taxon>rosids</taxon>
        <taxon>malvids</taxon>
        <taxon>Brassicales</taxon>
        <taxon>Brassicaceae</taxon>
        <taxon>Brassiceae</taxon>
        <taxon>Brassica</taxon>
    </lineage>
</organism>
<dbReference type="PANTHER" id="PTHR47447">
    <property type="entry name" value="OS03G0856100 PROTEIN"/>
    <property type="match status" value="1"/>
</dbReference>
<dbReference type="Pfam" id="PF01535">
    <property type="entry name" value="PPR"/>
    <property type="match status" value="1"/>
</dbReference>
<evidence type="ECO:0000313" key="5">
    <source>
        <dbReference type="Proteomes" id="UP000028999"/>
    </source>
</evidence>
<evidence type="ECO:0000256" key="1">
    <source>
        <dbReference type="ARBA" id="ARBA00007626"/>
    </source>
</evidence>
<dbReference type="InterPro" id="IPR011990">
    <property type="entry name" value="TPR-like_helical_dom_sf"/>
</dbReference>
<dbReference type="Gramene" id="CDY51230">
    <property type="protein sequence ID" value="CDY51230"/>
    <property type="gene ID" value="GSBRNA2T00002990001"/>
</dbReference>
<comment type="similarity">
    <text evidence="1">Belongs to the PPR family. P subfamily.</text>
</comment>
<dbReference type="PANTHER" id="PTHR47447:SF17">
    <property type="entry name" value="OS12G0638900 PROTEIN"/>
    <property type="match status" value="1"/>
</dbReference>
<dbReference type="InterPro" id="IPR002885">
    <property type="entry name" value="PPR_rpt"/>
</dbReference>
<protein>
    <submittedName>
        <fullName evidence="4">BnaA03g07080D protein</fullName>
    </submittedName>
</protein>
<gene>
    <name evidence="4" type="primary">BnaA03g07080D</name>
    <name evidence="4" type="ORF">GSBRNA2T00002990001</name>
</gene>
<dbReference type="AlphaFoldDB" id="A0A078IJI2"/>
<name>A0A078IJI2_BRANA</name>
<keyword evidence="5" id="KW-1185">Reference proteome</keyword>
<dbReference type="PaxDb" id="3708-A0A078IJI2"/>
<evidence type="ECO:0000256" key="3">
    <source>
        <dbReference type="PROSITE-ProRule" id="PRU00708"/>
    </source>
</evidence>
<reference evidence="4 5" key="1">
    <citation type="journal article" date="2014" name="Science">
        <title>Plant genetics. Early allopolyploid evolution in the post-Neolithic Brassica napus oilseed genome.</title>
        <authorList>
            <person name="Chalhoub B."/>
            <person name="Denoeud F."/>
            <person name="Liu S."/>
            <person name="Parkin I.A."/>
            <person name="Tang H."/>
            <person name="Wang X."/>
            <person name="Chiquet J."/>
            <person name="Belcram H."/>
            <person name="Tong C."/>
            <person name="Samans B."/>
            <person name="Correa M."/>
            <person name="Da Silva C."/>
            <person name="Just J."/>
            <person name="Falentin C."/>
            <person name="Koh C.S."/>
            <person name="Le Clainche I."/>
            <person name="Bernard M."/>
            <person name="Bento P."/>
            <person name="Noel B."/>
            <person name="Labadie K."/>
            <person name="Alberti A."/>
            <person name="Charles M."/>
            <person name="Arnaud D."/>
            <person name="Guo H."/>
            <person name="Daviaud C."/>
            <person name="Alamery S."/>
            <person name="Jabbari K."/>
            <person name="Zhao M."/>
            <person name="Edger P.P."/>
            <person name="Chelaifa H."/>
            <person name="Tack D."/>
            <person name="Lassalle G."/>
            <person name="Mestiri I."/>
            <person name="Schnel N."/>
            <person name="Le Paslier M.C."/>
            <person name="Fan G."/>
            <person name="Renault V."/>
            <person name="Bayer P.E."/>
            <person name="Golicz A.A."/>
            <person name="Manoli S."/>
            <person name="Lee T.H."/>
            <person name="Thi V.H."/>
            <person name="Chalabi S."/>
            <person name="Hu Q."/>
            <person name="Fan C."/>
            <person name="Tollenaere R."/>
            <person name="Lu Y."/>
            <person name="Battail C."/>
            <person name="Shen J."/>
            <person name="Sidebottom C.H."/>
            <person name="Wang X."/>
            <person name="Canaguier A."/>
            <person name="Chauveau A."/>
            <person name="Berard A."/>
            <person name="Deniot G."/>
            <person name="Guan M."/>
            <person name="Liu Z."/>
            <person name="Sun F."/>
            <person name="Lim Y.P."/>
            <person name="Lyons E."/>
            <person name="Town C.D."/>
            <person name="Bancroft I."/>
            <person name="Wang X."/>
            <person name="Meng J."/>
            <person name="Ma J."/>
            <person name="Pires J.C."/>
            <person name="King G.J."/>
            <person name="Brunel D."/>
            <person name="Delourme R."/>
            <person name="Renard M."/>
            <person name="Aury J.M."/>
            <person name="Adams K.L."/>
            <person name="Batley J."/>
            <person name="Snowdon R.J."/>
            <person name="Tost J."/>
            <person name="Edwards D."/>
            <person name="Zhou Y."/>
            <person name="Hua W."/>
            <person name="Sharpe A.G."/>
            <person name="Paterson A.H."/>
            <person name="Guan C."/>
            <person name="Wincker P."/>
        </authorList>
    </citation>
    <scope>NUCLEOTIDE SEQUENCE [LARGE SCALE GENOMIC DNA]</scope>
    <source>
        <strain evidence="5">cv. Darmor-bzh</strain>
    </source>
</reference>
<dbReference type="EMBL" id="LK032977">
    <property type="protein sequence ID" value="CDY51230.1"/>
    <property type="molecule type" value="Genomic_DNA"/>
</dbReference>
<dbReference type="PROSITE" id="PS51375">
    <property type="entry name" value="PPR"/>
    <property type="match status" value="2"/>
</dbReference>
<dbReference type="Gene3D" id="1.25.40.10">
    <property type="entry name" value="Tetratricopeptide repeat domain"/>
    <property type="match status" value="1"/>
</dbReference>
<feature type="repeat" description="PPR" evidence="3">
    <location>
        <begin position="52"/>
        <end position="86"/>
    </location>
</feature>
<evidence type="ECO:0000313" key="4">
    <source>
        <dbReference type="EMBL" id="CDY51230.1"/>
    </source>
</evidence>
<evidence type="ECO:0000256" key="2">
    <source>
        <dbReference type="ARBA" id="ARBA00022737"/>
    </source>
</evidence>
<sequence length="155" mass="17249">MVNKMTKGGFVPDVQTFNTLIEAITKSGEVEFCVEMYYTACKLGLSDGHKPFPSLYAPIIKGMCRNGMFDDAFSFFSDMKVKAHPPNRPVYTMLITMCGRGGKFVDAANYLVEMTEVGLVPISRCFDMVTDGLKNSGKHDLAMRIEQLEVQLRGV</sequence>
<accession>A0A078IJI2</accession>